<keyword evidence="1" id="KW-1133">Transmembrane helix</keyword>
<dbReference type="Proteomes" id="UP000824998">
    <property type="component" value="Unassembled WGS sequence"/>
</dbReference>
<organism evidence="2 3">
    <name type="scientific">Amylocarpus encephaloides</name>
    <dbReference type="NCBI Taxonomy" id="45428"/>
    <lineage>
        <taxon>Eukaryota</taxon>
        <taxon>Fungi</taxon>
        <taxon>Dikarya</taxon>
        <taxon>Ascomycota</taxon>
        <taxon>Pezizomycotina</taxon>
        <taxon>Leotiomycetes</taxon>
        <taxon>Helotiales</taxon>
        <taxon>Helotiales incertae sedis</taxon>
        <taxon>Amylocarpus</taxon>
    </lineage>
</organism>
<protein>
    <submittedName>
        <fullName evidence="2">Uncharacterized protein</fullName>
    </submittedName>
</protein>
<name>A0A9P8C5V3_9HELO</name>
<proteinExistence type="predicted"/>
<dbReference type="EMBL" id="MU251457">
    <property type="protein sequence ID" value="KAG9234615.1"/>
    <property type="molecule type" value="Genomic_DNA"/>
</dbReference>
<evidence type="ECO:0000313" key="2">
    <source>
        <dbReference type="EMBL" id="KAG9234615.1"/>
    </source>
</evidence>
<accession>A0A9P8C5V3</accession>
<gene>
    <name evidence="2" type="ORF">BJ875DRAFT_7791</name>
</gene>
<evidence type="ECO:0000256" key="1">
    <source>
        <dbReference type="SAM" id="Phobius"/>
    </source>
</evidence>
<sequence length="159" mass="18085">MKKVRRSLPIPVVDHDISSMRSPARGLCHNDSYGEHTHYRSRLQQHWIHGTVILFGYFRQENSQNTLGCIFTRNISKKQHRRFWRGLNEGANRTFIVLAILAILYGGKGIAVIPGVILKRDDAEDRLATVAFVMISMPRGSRCAESLGDSILIETKRLL</sequence>
<comment type="caution">
    <text evidence="2">The sequence shown here is derived from an EMBL/GenBank/DDBJ whole genome shotgun (WGS) entry which is preliminary data.</text>
</comment>
<reference evidence="2" key="1">
    <citation type="journal article" date="2021" name="IMA Fungus">
        <title>Genomic characterization of three marine fungi, including Emericellopsis atlantica sp. nov. with signatures of a generalist lifestyle and marine biomass degradation.</title>
        <authorList>
            <person name="Hagestad O.C."/>
            <person name="Hou L."/>
            <person name="Andersen J.H."/>
            <person name="Hansen E.H."/>
            <person name="Altermark B."/>
            <person name="Li C."/>
            <person name="Kuhnert E."/>
            <person name="Cox R.J."/>
            <person name="Crous P.W."/>
            <person name="Spatafora J.W."/>
            <person name="Lail K."/>
            <person name="Amirebrahimi M."/>
            <person name="Lipzen A."/>
            <person name="Pangilinan J."/>
            <person name="Andreopoulos W."/>
            <person name="Hayes R.D."/>
            <person name="Ng V."/>
            <person name="Grigoriev I.V."/>
            <person name="Jackson S.A."/>
            <person name="Sutton T.D.S."/>
            <person name="Dobson A.D.W."/>
            <person name="Rama T."/>
        </authorList>
    </citation>
    <scope>NUCLEOTIDE SEQUENCE</scope>
    <source>
        <strain evidence="2">TRa018bII</strain>
    </source>
</reference>
<keyword evidence="3" id="KW-1185">Reference proteome</keyword>
<dbReference type="AlphaFoldDB" id="A0A9P8C5V3"/>
<keyword evidence="1" id="KW-0472">Membrane</keyword>
<evidence type="ECO:0000313" key="3">
    <source>
        <dbReference type="Proteomes" id="UP000824998"/>
    </source>
</evidence>
<keyword evidence="1" id="KW-0812">Transmembrane</keyword>
<feature type="transmembrane region" description="Helical" evidence="1">
    <location>
        <begin position="95"/>
        <end position="117"/>
    </location>
</feature>